<dbReference type="FunFam" id="1.10.287.570:FF:000001">
    <property type="entry name" value="Anion exchange protein"/>
    <property type="match status" value="1"/>
</dbReference>
<dbReference type="Pfam" id="PF00955">
    <property type="entry name" value="HCO3_cotransp"/>
    <property type="match status" value="1"/>
</dbReference>
<dbReference type="GO" id="GO:0008509">
    <property type="term" value="F:monoatomic anion transmembrane transporter activity"/>
    <property type="evidence" value="ECO:0007669"/>
    <property type="project" value="InterPro"/>
</dbReference>
<dbReference type="Gene3D" id="1.10.287.570">
    <property type="entry name" value="Helical hairpin bin"/>
    <property type="match status" value="1"/>
</dbReference>
<feature type="transmembrane region" description="Helical" evidence="14">
    <location>
        <begin position="522"/>
        <end position="545"/>
    </location>
</feature>
<feature type="domain" description="Band 3 cytoplasmic" evidence="17">
    <location>
        <begin position="124"/>
        <end position="412"/>
    </location>
</feature>
<dbReference type="FunFam" id="3.40.930.10:FF:000001">
    <property type="entry name" value="Anion exchange protein"/>
    <property type="match status" value="1"/>
</dbReference>
<evidence type="ECO:0000256" key="14">
    <source>
        <dbReference type="RuleBase" id="RU362035"/>
    </source>
</evidence>
<keyword evidence="11" id="KW-1015">Disulfide bond</keyword>
<keyword evidence="6 14" id="KW-0812">Transmembrane</keyword>
<evidence type="ECO:0000256" key="1">
    <source>
        <dbReference type="ARBA" id="ARBA00004221"/>
    </source>
</evidence>
<evidence type="ECO:0000256" key="7">
    <source>
        <dbReference type="ARBA" id="ARBA00022989"/>
    </source>
</evidence>
<evidence type="ECO:0000256" key="13">
    <source>
        <dbReference type="ARBA" id="ARBA00023201"/>
    </source>
</evidence>
<dbReference type="PRINTS" id="PR01232">
    <property type="entry name" value="NAHCO3TRSPRT"/>
</dbReference>
<evidence type="ECO:0000259" key="17">
    <source>
        <dbReference type="Pfam" id="PF07565"/>
    </source>
</evidence>
<feature type="transmembrane region" description="Helical" evidence="14">
    <location>
        <begin position="594"/>
        <end position="616"/>
    </location>
</feature>
<proteinExistence type="inferred from homology"/>
<feature type="compositionally biased region" description="Basic and acidic residues" evidence="15">
    <location>
        <begin position="86"/>
        <end position="100"/>
    </location>
</feature>
<sequence>MDITDQGAQMEPLLPTEQSSQENKDVRADEEAVVDRGGTRSMLNTNFEKEELEGHRTLYIGVHVPLGRRSHRRHRHHGHRHRKRSKERDSTTDDGRESPSHDTPAQRVQFLLGTEDGDEEHIPHSLFTELDEICLKEGEDAEWRETARWLKFEEDVEDGGERWSKPYVATLSLHSLFELRSCIMNGTVMLDMRANSLEEIADMVLDQHEASGTLGPDARIRIREALLKQHHHQNHKKLANRIPIVRSFADIGKKQSEPHSMDKNGQTVSPQSQPSNNEAKQDVSRENSTVDFSKIDLHFMKKIPPGAEASNVLVGELEFLDRPVVAFIRLAPAVLLNGLAEVPITTRFLFILLGPLGKGPQYHEIGRSIATLMTDEIFHDVAYKAKDRNDLVAGIDEFLDQVTVLPPGEWDPSIRIEPPKNVPSQEKRKIPPVPNGVTDLGESEEHGGHGGPELQRTGMIFGGLILDIKRKAPHYLSDYTDAISLQCLASFLFLYCACMSPVITFGGLLGEATEGRVSAIESLFGASMTGIAYSLFAGQPLTILGSTGPVLVFEKILFKFCKEYGLSYLSLRTCIGLWTAFFCLLLVATDASSLVCYITRFTEEAFAALICIIFIYEALEKLIHLGVHYPINKNNNLQKLTQYSCVCVEPPDPSNETLHFWEERNITVSQINWTMLEVKECEMLHGEFEGTACGPHGPYIPDVLFWCVVLFFSTVLMSAFLKEFKTSRYFPTKVRAIISDFAVFITILTMVLVDYALGIPSPKLQVPNKFKPTRDDRGWIINPVGPNPWWTVIITSIPALLCTILIFMDQQITAVIINRKEHKLKKGCGYHLDLFVVGVMLGVCSVMGLPWFVAATVLSISHVNSLKLESECSAPGEQPKFLGIREQRFTGLMIFTLMGCSVFMTSVLKFIPMPVLYGVFLYMGASSLRGIQFFDRLRLFCMPAKHQPDFIYLRHVPLRKVHLFTIIQLSCLVLLWVIKTSKAAIVFPMMVLALVFIRKLLDFIFTKRELSWLDDLMPEWKKKKLEDAAEEEEHSIIVEEEGIVQVPLEGHYKSDPSTVNITDEMSKGSFGNVWKSVSPAESTKKDPSVKSSPS</sequence>
<dbReference type="InterPro" id="IPR003020">
    <property type="entry name" value="HCO3_transpt_euk"/>
</dbReference>
<feature type="compositionally biased region" description="Polar residues" evidence="15">
    <location>
        <begin position="263"/>
        <end position="278"/>
    </location>
</feature>
<dbReference type="GO" id="GO:0016324">
    <property type="term" value="C:apical plasma membrane"/>
    <property type="evidence" value="ECO:0007669"/>
    <property type="project" value="UniProtKB-SubCell"/>
</dbReference>
<feature type="transmembrane region" description="Helical" evidence="14">
    <location>
        <begin position="789"/>
        <end position="808"/>
    </location>
</feature>
<gene>
    <name evidence="18" type="ORF">EXN66_Car022078</name>
</gene>
<feature type="domain" description="Bicarbonate transporter-like transmembrane" evidence="16">
    <location>
        <begin position="460"/>
        <end position="1018"/>
    </location>
</feature>
<feature type="transmembrane region" description="Helical" evidence="14">
    <location>
        <begin position="741"/>
        <end position="759"/>
    </location>
</feature>
<dbReference type="SUPFAM" id="SSF55804">
    <property type="entry name" value="Phoshotransferase/anion transport protein"/>
    <property type="match status" value="1"/>
</dbReference>
<dbReference type="EMBL" id="CM015734">
    <property type="protein sequence ID" value="KAF3706386.1"/>
    <property type="molecule type" value="Genomic_DNA"/>
</dbReference>
<feature type="transmembrane region" description="Helical" evidence="14">
    <location>
        <begin position="703"/>
        <end position="721"/>
    </location>
</feature>
<evidence type="ECO:0000256" key="4">
    <source>
        <dbReference type="ARBA" id="ARBA00022448"/>
    </source>
</evidence>
<keyword evidence="19" id="KW-1185">Reference proteome</keyword>
<evidence type="ECO:0000256" key="3">
    <source>
        <dbReference type="ARBA" id="ARBA00010993"/>
    </source>
</evidence>
<keyword evidence="4 14" id="KW-0813">Transport</keyword>
<keyword evidence="8" id="KW-0915">Sodium</keyword>
<dbReference type="Proteomes" id="UP000503349">
    <property type="component" value="Chromosome 23"/>
</dbReference>
<dbReference type="AlphaFoldDB" id="A0A6G1QWD6"/>
<evidence type="ECO:0000256" key="12">
    <source>
        <dbReference type="ARBA" id="ARBA00023180"/>
    </source>
</evidence>
<keyword evidence="13" id="KW-0739">Sodium transport</keyword>
<evidence type="ECO:0000256" key="10">
    <source>
        <dbReference type="ARBA" id="ARBA00023136"/>
    </source>
</evidence>
<feature type="region of interest" description="Disordered" evidence="15">
    <location>
        <begin position="1"/>
        <end position="41"/>
    </location>
</feature>
<evidence type="ECO:0000256" key="6">
    <source>
        <dbReference type="ARBA" id="ARBA00022692"/>
    </source>
</evidence>
<evidence type="ECO:0000256" key="2">
    <source>
        <dbReference type="ARBA" id="ARBA00004554"/>
    </source>
</evidence>
<reference evidence="19" key="2">
    <citation type="submission" date="2019-02" db="EMBL/GenBank/DDBJ databases">
        <title>Opniocepnalus argus Var Kimnra genome.</title>
        <authorList>
            <person name="Zhou C."/>
            <person name="Xiao S."/>
        </authorList>
    </citation>
    <scope>NUCLEOTIDE SEQUENCE [LARGE SCALE GENOMIC DNA]</scope>
</reference>
<feature type="transmembrane region" description="Helical" evidence="14">
    <location>
        <begin position="984"/>
        <end position="1001"/>
    </location>
</feature>
<keyword evidence="7 14" id="KW-1133">Transmembrane helix</keyword>
<organism evidence="18 19">
    <name type="scientific">Channa argus</name>
    <name type="common">Northern snakehead</name>
    <name type="synonym">Ophicephalus argus</name>
    <dbReference type="NCBI Taxonomy" id="215402"/>
    <lineage>
        <taxon>Eukaryota</taxon>
        <taxon>Metazoa</taxon>
        <taxon>Chordata</taxon>
        <taxon>Craniata</taxon>
        <taxon>Vertebrata</taxon>
        <taxon>Euteleostomi</taxon>
        <taxon>Actinopterygii</taxon>
        <taxon>Neopterygii</taxon>
        <taxon>Teleostei</taxon>
        <taxon>Neoteleostei</taxon>
        <taxon>Acanthomorphata</taxon>
        <taxon>Anabantaria</taxon>
        <taxon>Anabantiformes</taxon>
        <taxon>Channoidei</taxon>
        <taxon>Channidae</taxon>
        <taxon>Channa</taxon>
    </lineage>
</organism>
<accession>A0A6G1QWD6</accession>
<keyword evidence="12" id="KW-0325">Glycoprotein</keyword>
<keyword evidence="5" id="KW-1003">Cell membrane</keyword>
<feature type="transmembrane region" description="Helical" evidence="14">
    <location>
        <begin position="829"/>
        <end position="853"/>
    </location>
</feature>
<keyword evidence="9 14" id="KW-0406">Ion transport</keyword>
<name>A0A6G1QWD6_CHAAH</name>
<evidence type="ECO:0000256" key="11">
    <source>
        <dbReference type="ARBA" id="ARBA00023157"/>
    </source>
</evidence>
<dbReference type="PANTHER" id="PTHR11453">
    <property type="entry name" value="ANION EXCHANGE PROTEIN"/>
    <property type="match status" value="1"/>
</dbReference>
<evidence type="ECO:0000256" key="9">
    <source>
        <dbReference type="ARBA" id="ARBA00023065"/>
    </source>
</evidence>
<dbReference type="InterPro" id="IPR016152">
    <property type="entry name" value="PTrfase/Anion_transptr"/>
</dbReference>
<reference evidence="18 19" key="1">
    <citation type="submission" date="2019-02" db="EMBL/GenBank/DDBJ databases">
        <title>Opniocepnalus argus genome.</title>
        <authorList>
            <person name="Zhou C."/>
            <person name="Xiao S."/>
        </authorList>
    </citation>
    <scope>NUCLEOTIDE SEQUENCE [LARGE SCALE GENOMIC DNA]</scope>
    <source>
        <strain evidence="18">OARG1902GOOAL</strain>
        <tissue evidence="18">Muscle</tissue>
    </source>
</reference>
<keyword evidence="10 14" id="KW-0472">Membrane</keyword>
<feature type="compositionally biased region" description="Basic residues" evidence="15">
    <location>
        <begin position="66"/>
        <end position="85"/>
    </location>
</feature>
<evidence type="ECO:0000256" key="15">
    <source>
        <dbReference type="SAM" id="MobiDB-lite"/>
    </source>
</evidence>
<evidence type="ECO:0000256" key="8">
    <source>
        <dbReference type="ARBA" id="ARBA00023053"/>
    </source>
</evidence>
<feature type="transmembrane region" description="Helical" evidence="14">
    <location>
        <begin position="565"/>
        <end position="587"/>
    </location>
</feature>
<evidence type="ECO:0000256" key="5">
    <source>
        <dbReference type="ARBA" id="ARBA00022475"/>
    </source>
</evidence>
<feature type="region of interest" description="Disordered" evidence="15">
    <location>
        <begin position="1063"/>
        <end position="1094"/>
    </location>
</feature>
<protein>
    <recommendedName>
        <fullName evidence="14">Anion exchange protein</fullName>
    </recommendedName>
</protein>
<dbReference type="InterPro" id="IPR011531">
    <property type="entry name" value="HCO3_transpt-like_TM_dom"/>
</dbReference>
<evidence type="ECO:0000313" key="18">
    <source>
        <dbReference type="EMBL" id="KAF3706386.1"/>
    </source>
</evidence>
<dbReference type="InterPro" id="IPR013769">
    <property type="entry name" value="Band3_cytoplasmic_dom"/>
</dbReference>
<comment type="similarity">
    <text evidence="3 14">Belongs to the anion exchanger (TC 2.A.31) family.</text>
</comment>
<dbReference type="GO" id="GO:0008510">
    <property type="term" value="F:sodium:bicarbonate symporter activity"/>
    <property type="evidence" value="ECO:0007669"/>
    <property type="project" value="TreeGrafter"/>
</dbReference>
<feature type="region of interest" description="Disordered" evidence="15">
    <location>
        <begin position="254"/>
        <end position="287"/>
    </location>
</feature>
<feature type="transmembrane region" description="Helical" evidence="14">
    <location>
        <begin position="488"/>
        <end position="510"/>
    </location>
</feature>
<dbReference type="PANTHER" id="PTHR11453:SF113">
    <property type="entry name" value="ANION EXCHANGE PROTEIN"/>
    <property type="match status" value="1"/>
</dbReference>
<dbReference type="GO" id="GO:0005452">
    <property type="term" value="F:solute:inorganic anion antiporter activity"/>
    <property type="evidence" value="ECO:0007669"/>
    <property type="project" value="InterPro"/>
</dbReference>
<evidence type="ECO:0000313" key="19">
    <source>
        <dbReference type="Proteomes" id="UP000503349"/>
    </source>
</evidence>
<feature type="transmembrane region" description="Helical" evidence="14">
    <location>
        <begin position="961"/>
        <end position="978"/>
    </location>
</feature>
<feature type="compositionally biased region" description="Basic and acidic residues" evidence="15">
    <location>
        <begin position="22"/>
        <end position="38"/>
    </location>
</feature>
<feature type="region of interest" description="Disordered" evidence="15">
    <location>
        <begin position="63"/>
        <end position="106"/>
    </location>
</feature>
<evidence type="ECO:0000259" key="16">
    <source>
        <dbReference type="Pfam" id="PF00955"/>
    </source>
</evidence>
<dbReference type="Gene3D" id="3.40.930.10">
    <property type="entry name" value="Mannitol-specific EII, Chain A"/>
    <property type="match status" value="1"/>
</dbReference>
<dbReference type="NCBIfam" id="TIGR00834">
    <property type="entry name" value="ae"/>
    <property type="match status" value="1"/>
</dbReference>
<dbReference type="PRINTS" id="PR01231">
    <property type="entry name" value="HCO3TRNSPORT"/>
</dbReference>
<feature type="region of interest" description="Disordered" evidence="15">
    <location>
        <begin position="414"/>
        <end position="452"/>
    </location>
</feature>
<comment type="subcellular location">
    <subcellularLocation>
        <location evidence="1">Apical cell membrane</location>
    </subcellularLocation>
    <subcellularLocation>
        <location evidence="2">Basolateral cell membrane</location>
        <topology evidence="2">Multi-pass membrane protein</topology>
    </subcellularLocation>
    <subcellularLocation>
        <location evidence="14">Membrane</location>
        <topology evidence="14">Multi-pass membrane protein</topology>
    </subcellularLocation>
</comment>
<dbReference type="GO" id="GO:0016323">
    <property type="term" value="C:basolateral plasma membrane"/>
    <property type="evidence" value="ECO:0007669"/>
    <property type="project" value="UniProtKB-SubCell"/>
</dbReference>
<dbReference type="GO" id="GO:0051453">
    <property type="term" value="P:regulation of intracellular pH"/>
    <property type="evidence" value="ECO:0007669"/>
    <property type="project" value="TreeGrafter"/>
</dbReference>
<dbReference type="Pfam" id="PF07565">
    <property type="entry name" value="Band_3_cyto"/>
    <property type="match status" value="1"/>
</dbReference>
<dbReference type="InterPro" id="IPR003024">
    <property type="entry name" value="Na/HCO3_transpt"/>
</dbReference>